<keyword evidence="4" id="KW-0812">Transmembrane</keyword>
<evidence type="ECO:0000313" key="6">
    <source>
        <dbReference type="EMBL" id="MDR6243954.1"/>
    </source>
</evidence>
<sequence length="213" mass="24204">MGFYGIVVLCVVIVLATPALLVLVYYSWRNGISPMPASAPIRRTISEQVGAAAERITQSQQEQSDTITQLSHQPNQRSHLPLQVIEAGSGWGTLALHIMQNNPNIRITGIENSPLPLCCSRVLSRWKRTNIQFQQGDIYLYPYEQADIVVCYLFPGAMRKLRPILEQRSRPHTYVISACFAVPEWEPEQVVLCSDWYHTPVYVYRCGHRSYLA</sequence>
<dbReference type="InterPro" id="IPR029063">
    <property type="entry name" value="SAM-dependent_MTases_sf"/>
</dbReference>
<organism evidence="6 7">
    <name type="scientific">Paenibacillus hunanensis</name>
    <dbReference type="NCBI Taxonomy" id="539262"/>
    <lineage>
        <taxon>Bacteria</taxon>
        <taxon>Bacillati</taxon>
        <taxon>Bacillota</taxon>
        <taxon>Bacilli</taxon>
        <taxon>Bacillales</taxon>
        <taxon>Paenibacillaceae</taxon>
        <taxon>Paenibacillus</taxon>
    </lineage>
</organism>
<keyword evidence="3" id="KW-0949">S-adenosyl-L-methionine</keyword>
<dbReference type="Proteomes" id="UP001185028">
    <property type="component" value="Unassembled WGS sequence"/>
</dbReference>
<keyword evidence="4" id="KW-0472">Membrane</keyword>
<dbReference type="PANTHER" id="PTHR13610">
    <property type="entry name" value="METHYLTRANSFERASE DOMAIN-CONTAINING PROTEIN"/>
    <property type="match status" value="1"/>
</dbReference>
<dbReference type="Pfam" id="PF13649">
    <property type="entry name" value="Methyltransf_25"/>
    <property type="match status" value="1"/>
</dbReference>
<dbReference type="InterPro" id="IPR026170">
    <property type="entry name" value="FAM173A/B"/>
</dbReference>
<gene>
    <name evidence="6" type="ORF">JOC58_001847</name>
</gene>
<feature type="transmembrane region" description="Helical" evidence="4">
    <location>
        <begin position="6"/>
        <end position="28"/>
    </location>
</feature>
<proteinExistence type="predicted"/>
<dbReference type="SUPFAM" id="SSF53335">
    <property type="entry name" value="S-adenosyl-L-methionine-dependent methyltransferases"/>
    <property type="match status" value="1"/>
</dbReference>
<feature type="domain" description="Methyltransferase" evidence="5">
    <location>
        <begin position="84"/>
        <end position="153"/>
    </location>
</feature>
<reference evidence="6 7" key="1">
    <citation type="submission" date="2023-07" db="EMBL/GenBank/DDBJ databases">
        <title>Genomic Encyclopedia of Type Strains, Phase IV (KMG-IV): sequencing the most valuable type-strain genomes for metagenomic binning, comparative biology and taxonomic classification.</title>
        <authorList>
            <person name="Goeker M."/>
        </authorList>
    </citation>
    <scope>NUCLEOTIDE SEQUENCE [LARGE SCALE GENOMIC DNA]</scope>
    <source>
        <strain evidence="6 7">DSM 22170</strain>
    </source>
</reference>
<name>A0ABU1IXH0_9BACL</name>
<evidence type="ECO:0000256" key="4">
    <source>
        <dbReference type="SAM" id="Phobius"/>
    </source>
</evidence>
<evidence type="ECO:0000256" key="2">
    <source>
        <dbReference type="ARBA" id="ARBA00022679"/>
    </source>
</evidence>
<dbReference type="EMBL" id="JAVDQH010000006">
    <property type="protein sequence ID" value="MDR6243954.1"/>
    <property type="molecule type" value="Genomic_DNA"/>
</dbReference>
<comment type="caution">
    <text evidence="6">The sequence shown here is derived from an EMBL/GenBank/DDBJ whole genome shotgun (WGS) entry which is preliminary data.</text>
</comment>
<evidence type="ECO:0000256" key="3">
    <source>
        <dbReference type="ARBA" id="ARBA00022691"/>
    </source>
</evidence>
<dbReference type="PANTHER" id="PTHR13610:SF11">
    <property type="entry name" value="METHYLTRANSFERASE DOMAIN-CONTAINING PROTEIN"/>
    <property type="match status" value="1"/>
</dbReference>
<dbReference type="InterPro" id="IPR041698">
    <property type="entry name" value="Methyltransf_25"/>
</dbReference>
<accession>A0ABU1IXH0</accession>
<dbReference type="Gene3D" id="3.40.50.150">
    <property type="entry name" value="Vaccinia Virus protein VP39"/>
    <property type="match status" value="1"/>
</dbReference>
<evidence type="ECO:0000313" key="7">
    <source>
        <dbReference type="Proteomes" id="UP001185028"/>
    </source>
</evidence>
<evidence type="ECO:0000256" key="1">
    <source>
        <dbReference type="ARBA" id="ARBA00022603"/>
    </source>
</evidence>
<keyword evidence="7" id="KW-1185">Reference proteome</keyword>
<dbReference type="CDD" id="cd02440">
    <property type="entry name" value="AdoMet_MTases"/>
    <property type="match status" value="1"/>
</dbReference>
<keyword evidence="1" id="KW-0489">Methyltransferase</keyword>
<protein>
    <recommendedName>
        <fullName evidence="5">Methyltransferase domain-containing protein</fullName>
    </recommendedName>
</protein>
<keyword evidence="4" id="KW-1133">Transmembrane helix</keyword>
<keyword evidence="2" id="KW-0808">Transferase</keyword>
<evidence type="ECO:0000259" key="5">
    <source>
        <dbReference type="Pfam" id="PF13649"/>
    </source>
</evidence>
<dbReference type="RefSeq" id="WP_188775904.1">
    <property type="nucleotide sequence ID" value="NZ_BMMB01000005.1"/>
</dbReference>